<dbReference type="InterPro" id="IPR045187">
    <property type="entry name" value="CcO_II"/>
</dbReference>
<dbReference type="Gene3D" id="2.60.40.420">
    <property type="entry name" value="Cupredoxins - blue copper proteins"/>
    <property type="match status" value="1"/>
</dbReference>
<dbReference type="SUPFAM" id="SSF81464">
    <property type="entry name" value="Cytochrome c oxidase subunit II-like, transmembrane region"/>
    <property type="match status" value="1"/>
</dbReference>
<evidence type="ECO:0000256" key="1">
    <source>
        <dbReference type="ARBA" id="ARBA00004141"/>
    </source>
</evidence>
<evidence type="ECO:0000256" key="7">
    <source>
        <dbReference type="ARBA" id="ARBA00022723"/>
    </source>
</evidence>
<keyword evidence="7 15" id="KW-0479">Metal-binding</keyword>
<dbReference type="Proteomes" id="UP000239735">
    <property type="component" value="Unassembled WGS sequence"/>
</dbReference>
<dbReference type="InterPro" id="IPR002429">
    <property type="entry name" value="CcO_II-like_C"/>
</dbReference>
<evidence type="ECO:0000256" key="19">
    <source>
        <dbReference type="SAM" id="SignalP"/>
    </source>
</evidence>
<evidence type="ECO:0000259" key="21">
    <source>
        <dbReference type="PROSITE" id="PS50999"/>
    </source>
</evidence>
<keyword evidence="9 16" id="KW-0249">Electron transport</keyword>
<dbReference type="GO" id="GO:0020037">
    <property type="term" value="F:heme binding"/>
    <property type="evidence" value="ECO:0007669"/>
    <property type="project" value="InterPro"/>
</dbReference>
<dbReference type="InterPro" id="IPR009056">
    <property type="entry name" value="Cyt_c-like_dom"/>
</dbReference>
<feature type="transmembrane region" description="Helical" evidence="18">
    <location>
        <begin position="65"/>
        <end position="90"/>
    </location>
</feature>
<dbReference type="GO" id="GO:0004129">
    <property type="term" value="F:cytochrome-c oxidase activity"/>
    <property type="evidence" value="ECO:0007669"/>
    <property type="project" value="UniProtKB-EC"/>
</dbReference>
<evidence type="ECO:0000259" key="22">
    <source>
        <dbReference type="PROSITE" id="PS51007"/>
    </source>
</evidence>
<evidence type="ECO:0000256" key="14">
    <source>
        <dbReference type="ARBA" id="ARBA00024688"/>
    </source>
</evidence>
<keyword evidence="5 16" id="KW-0679">Respiratory chain</keyword>
<proteinExistence type="inferred from homology"/>
<dbReference type="AlphaFoldDB" id="A0A2N9L938"/>
<dbReference type="GO" id="GO:0016491">
    <property type="term" value="F:oxidoreductase activity"/>
    <property type="evidence" value="ECO:0007669"/>
    <property type="project" value="UniProtKB-KW"/>
</dbReference>
<reference evidence="24" key="1">
    <citation type="submission" date="2018-02" db="EMBL/GenBank/DDBJ databases">
        <authorList>
            <person name="Hausmann B."/>
        </authorList>
    </citation>
    <scope>NUCLEOTIDE SEQUENCE [LARGE SCALE GENOMIC DNA]</scope>
    <source>
        <strain evidence="24">Peat soil MAG SbA5</strain>
    </source>
</reference>
<dbReference type="PANTHER" id="PTHR22888">
    <property type="entry name" value="CYTOCHROME C OXIDASE, SUBUNIT II"/>
    <property type="match status" value="1"/>
</dbReference>
<feature type="domain" description="Cytochrome oxidase subunit II copper A binding" evidence="20">
    <location>
        <begin position="143"/>
        <end position="260"/>
    </location>
</feature>
<comment type="function">
    <text evidence="14 17">Subunits I and II form the functional core of the enzyme complex. Electrons originating in cytochrome c are transferred via heme a and Cu(A) to the binuclear center formed by heme a3 and Cu(B).</text>
</comment>
<comment type="cofactor">
    <cofactor evidence="17">
        <name>Cu cation</name>
        <dbReference type="ChEBI" id="CHEBI:23378"/>
    </cofactor>
    <text evidence="17">Binds a copper A center.</text>
</comment>
<dbReference type="InterPro" id="IPR001505">
    <property type="entry name" value="Copper_CuA"/>
</dbReference>
<evidence type="ECO:0000256" key="5">
    <source>
        <dbReference type="ARBA" id="ARBA00022660"/>
    </source>
</evidence>
<dbReference type="CDD" id="cd04213">
    <property type="entry name" value="CuRO_CcO_Caa3_II"/>
    <property type="match status" value="1"/>
</dbReference>
<evidence type="ECO:0000256" key="18">
    <source>
        <dbReference type="SAM" id="Phobius"/>
    </source>
</evidence>
<evidence type="ECO:0000256" key="12">
    <source>
        <dbReference type="ARBA" id="ARBA00023008"/>
    </source>
</evidence>
<dbReference type="GO" id="GO:0005886">
    <property type="term" value="C:plasma membrane"/>
    <property type="evidence" value="ECO:0007669"/>
    <property type="project" value="UniProtKB-SubCell"/>
</dbReference>
<feature type="domain" description="Cytochrome oxidase subunit II transmembrane region profile" evidence="21">
    <location>
        <begin position="42"/>
        <end position="140"/>
    </location>
</feature>
<comment type="similarity">
    <text evidence="2 16">Belongs to the cytochrome c oxidase subunit 2 family.</text>
</comment>
<dbReference type="PROSITE" id="PS50999">
    <property type="entry name" value="COX2_TM"/>
    <property type="match status" value="1"/>
</dbReference>
<evidence type="ECO:0000256" key="6">
    <source>
        <dbReference type="ARBA" id="ARBA00022692"/>
    </source>
</evidence>
<keyword evidence="13 18" id="KW-0472">Membrane</keyword>
<organism evidence="23 24">
    <name type="scientific">Candidatus Sulfuritelmatomonas gaucii</name>
    <dbReference type="NCBI Taxonomy" id="2043161"/>
    <lineage>
        <taxon>Bacteria</taxon>
        <taxon>Pseudomonadati</taxon>
        <taxon>Acidobacteriota</taxon>
        <taxon>Terriglobia</taxon>
        <taxon>Terriglobales</taxon>
        <taxon>Acidobacteriaceae</taxon>
        <taxon>Candidatus Sulfuritelmatomonas</taxon>
    </lineage>
</organism>
<evidence type="ECO:0000256" key="15">
    <source>
        <dbReference type="PROSITE-ProRule" id="PRU00433"/>
    </source>
</evidence>
<comment type="subcellular location">
    <subcellularLocation>
        <location evidence="16">Cell membrane</location>
        <topology evidence="16">Multi-pass membrane protein</topology>
    </subcellularLocation>
    <subcellularLocation>
        <location evidence="1">Membrane</location>
        <topology evidence="1">Multi-pass membrane protein</topology>
    </subcellularLocation>
</comment>
<dbReference type="InterPro" id="IPR034236">
    <property type="entry name" value="CuRO_CcO_Caa3_II"/>
</dbReference>
<dbReference type="PRINTS" id="PR01166">
    <property type="entry name" value="CYCOXIDASEII"/>
</dbReference>
<keyword evidence="12 17" id="KW-0186">Copper</keyword>
<feature type="transmembrane region" description="Helical" evidence="18">
    <location>
        <begin position="111"/>
        <end position="134"/>
    </location>
</feature>
<evidence type="ECO:0000256" key="16">
    <source>
        <dbReference type="RuleBase" id="RU000456"/>
    </source>
</evidence>
<accession>A0A2N9L938</accession>
<dbReference type="SUPFAM" id="SSF49503">
    <property type="entry name" value="Cupredoxins"/>
    <property type="match status" value="1"/>
</dbReference>
<dbReference type="PANTHER" id="PTHR22888:SF9">
    <property type="entry name" value="CYTOCHROME C OXIDASE SUBUNIT 2"/>
    <property type="match status" value="1"/>
</dbReference>
<evidence type="ECO:0000256" key="4">
    <source>
        <dbReference type="ARBA" id="ARBA00022617"/>
    </source>
</evidence>
<dbReference type="Pfam" id="PF00116">
    <property type="entry name" value="COX2"/>
    <property type="match status" value="1"/>
</dbReference>
<dbReference type="GO" id="GO:0042773">
    <property type="term" value="P:ATP synthesis coupled electron transport"/>
    <property type="evidence" value="ECO:0007669"/>
    <property type="project" value="TreeGrafter"/>
</dbReference>
<evidence type="ECO:0000313" key="24">
    <source>
        <dbReference type="Proteomes" id="UP000239735"/>
    </source>
</evidence>
<keyword evidence="11 15" id="KW-0408">Iron</keyword>
<evidence type="ECO:0000256" key="10">
    <source>
        <dbReference type="ARBA" id="ARBA00022989"/>
    </source>
</evidence>
<feature type="chain" id="PRO_5014705660" description="Cytochrome c oxidase subunit 2" evidence="19">
    <location>
        <begin position="40"/>
        <end position="360"/>
    </location>
</feature>
<feature type="signal peptide" evidence="19">
    <location>
        <begin position="1"/>
        <end position="39"/>
    </location>
</feature>
<evidence type="ECO:0000256" key="11">
    <source>
        <dbReference type="ARBA" id="ARBA00023004"/>
    </source>
</evidence>
<dbReference type="PROSITE" id="PS51007">
    <property type="entry name" value="CYTC"/>
    <property type="match status" value="1"/>
</dbReference>
<evidence type="ECO:0000256" key="2">
    <source>
        <dbReference type="ARBA" id="ARBA00007866"/>
    </source>
</evidence>
<protein>
    <recommendedName>
        <fullName evidence="17">Cytochrome c oxidase subunit 2</fullName>
        <ecNumber evidence="17">7.1.1.9</ecNumber>
    </recommendedName>
</protein>
<evidence type="ECO:0000313" key="23">
    <source>
        <dbReference type="EMBL" id="SPE19808.1"/>
    </source>
</evidence>
<dbReference type="EC" id="7.1.1.9" evidence="17"/>
<keyword evidence="6 16" id="KW-0812">Transmembrane</keyword>
<keyword evidence="19" id="KW-0732">Signal</keyword>
<evidence type="ECO:0000256" key="17">
    <source>
        <dbReference type="RuleBase" id="RU004024"/>
    </source>
</evidence>
<dbReference type="NCBIfam" id="TIGR02866">
    <property type="entry name" value="CoxB"/>
    <property type="match status" value="1"/>
</dbReference>
<keyword evidence="8" id="KW-1278">Translocase</keyword>
<comment type="catalytic activity">
    <reaction evidence="17">
        <text>4 Fe(II)-[cytochrome c] + O2 + 8 H(+)(in) = 4 Fe(III)-[cytochrome c] + 2 H2O + 4 H(+)(out)</text>
        <dbReference type="Rhea" id="RHEA:11436"/>
        <dbReference type="Rhea" id="RHEA-COMP:10350"/>
        <dbReference type="Rhea" id="RHEA-COMP:14399"/>
        <dbReference type="ChEBI" id="CHEBI:15377"/>
        <dbReference type="ChEBI" id="CHEBI:15378"/>
        <dbReference type="ChEBI" id="CHEBI:15379"/>
        <dbReference type="ChEBI" id="CHEBI:29033"/>
        <dbReference type="ChEBI" id="CHEBI:29034"/>
        <dbReference type="EC" id="7.1.1.9"/>
    </reaction>
</comment>
<keyword evidence="4 15" id="KW-0349">Heme</keyword>
<dbReference type="InterPro" id="IPR036909">
    <property type="entry name" value="Cyt_c-like_dom_sf"/>
</dbReference>
<evidence type="ECO:0000259" key="20">
    <source>
        <dbReference type="PROSITE" id="PS50857"/>
    </source>
</evidence>
<keyword evidence="10 18" id="KW-1133">Transmembrane helix</keyword>
<dbReference type="InterPro" id="IPR008972">
    <property type="entry name" value="Cupredoxin"/>
</dbReference>
<dbReference type="Gene3D" id="1.10.287.90">
    <property type="match status" value="1"/>
</dbReference>
<dbReference type="InterPro" id="IPR036257">
    <property type="entry name" value="Cyt_c_oxidase_su2_TM_sf"/>
</dbReference>
<dbReference type="GO" id="GO:0005507">
    <property type="term" value="F:copper ion binding"/>
    <property type="evidence" value="ECO:0007669"/>
    <property type="project" value="InterPro"/>
</dbReference>
<dbReference type="InterPro" id="IPR014222">
    <property type="entry name" value="Cyt_c_oxidase_su2"/>
</dbReference>
<feature type="domain" description="Cytochrome c" evidence="22">
    <location>
        <begin position="269"/>
        <end position="360"/>
    </location>
</feature>
<dbReference type="EMBL" id="OKRB01000081">
    <property type="protein sequence ID" value="SPE19808.1"/>
    <property type="molecule type" value="Genomic_DNA"/>
</dbReference>
<evidence type="ECO:0000256" key="3">
    <source>
        <dbReference type="ARBA" id="ARBA00022448"/>
    </source>
</evidence>
<sequence length="360" mass="39796">MLNPSATGTRRNMQQIRRLSSIRCRLVAFSLWCVTGLKAAAEGPQSTPSILAPASTPAHEIYGLSLFVLLITGAIFAVVAGLLVFVIIRFRERESDAQHEPAQIYGSAQVELAWTVIPVLIVVVLFLTTARIIFAIQDEPKPESALDVTVIGHQFWWEFRYPKLNIVTANELHVPVSTSQQPEPTYLRLLSADVDHSFWVPQLGGKTDLIPNHPNEMWIDPEEAGLYVGQCAQFCGIEHAKMLIRVYVDTPQQFEEWAKNQQQPGVQDAAAAEGRHIFESEACMNCHTIEGTTAHGTFGPDLTHLMSRATIAAGAAANTPRNLHAWIEDPNTFKPGALMPAMQLSDQEINEVVAYLTTLH</sequence>
<dbReference type="SUPFAM" id="SSF46626">
    <property type="entry name" value="Cytochrome c"/>
    <property type="match status" value="1"/>
</dbReference>
<gene>
    <name evidence="23" type="primary">ctaC</name>
    <name evidence="23" type="ORF">SBA5_250038</name>
</gene>
<dbReference type="PROSITE" id="PS50857">
    <property type="entry name" value="COX2_CUA"/>
    <property type="match status" value="1"/>
</dbReference>
<evidence type="ECO:0000256" key="8">
    <source>
        <dbReference type="ARBA" id="ARBA00022967"/>
    </source>
</evidence>
<dbReference type="PROSITE" id="PS00078">
    <property type="entry name" value="COX2"/>
    <property type="match status" value="1"/>
</dbReference>
<keyword evidence="3 16" id="KW-0813">Transport</keyword>
<keyword evidence="23" id="KW-0560">Oxidoreductase</keyword>
<evidence type="ECO:0000256" key="9">
    <source>
        <dbReference type="ARBA" id="ARBA00022982"/>
    </source>
</evidence>
<name>A0A2N9L938_9BACT</name>
<evidence type="ECO:0000256" key="13">
    <source>
        <dbReference type="ARBA" id="ARBA00023136"/>
    </source>
</evidence>
<dbReference type="InterPro" id="IPR011759">
    <property type="entry name" value="Cyt_c_oxidase_su2_TM_dom"/>
</dbReference>
<dbReference type="Pfam" id="PF00034">
    <property type="entry name" value="Cytochrom_C"/>
    <property type="match status" value="1"/>
</dbReference>
<dbReference type="Pfam" id="PF02790">
    <property type="entry name" value="COX2_TM"/>
    <property type="match status" value="1"/>
</dbReference>